<feature type="signal peptide" evidence="3">
    <location>
        <begin position="1"/>
        <end position="20"/>
    </location>
</feature>
<evidence type="ECO:0000313" key="4">
    <source>
        <dbReference type="EMBL" id="MBZ5716088.1"/>
    </source>
</evidence>
<accession>A0ABS7U6L1</accession>
<organism evidence="4 5">
    <name type="scientific">Nannocystis pusilla</name>
    <dbReference type="NCBI Taxonomy" id="889268"/>
    <lineage>
        <taxon>Bacteria</taxon>
        <taxon>Pseudomonadati</taxon>
        <taxon>Myxococcota</taxon>
        <taxon>Polyangia</taxon>
        <taxon>Nannocystales</taxon>
        <taxon>Nannocystaceae</taxon>
        <taxon>Nannocystis</taxon>
    </lineage>
</organism>
<gene>
    <name evidence="4" type="ORF">K7C98_43230</name>
</gene>
<evidence type="ECO:0000256" key="1">
    <source>
        <dbReference type="SAM" id="MobiDB-lite"/>
    </source>
</evidence>
<protein>
    <submittedName>
        <fullName evidence="4">Uncharacterized protein</fullName>
    </submittedName>
</protein>
<reference evidence="4" key="1">
    <citation type="submission" date="2021-08" db="EMBL/GenBank/DDBJ databases">
        <authorList>
            <person name="Stevens D.C."/>
        </authorList>
    </citation>
    <scope>NUCLEOTIDE SEQUENCE</scope>
    <source>
        <strain evidence="4">DSM 53165</strain>
    </source>
</reference>
<feature type="compositionally biased region" description="Low complexity" evidence="1">
    <location>
        <begin position="315"/>
        <end position="327"/>
    </location>
</feature>
<feature type="region of interest" description="Disordered" evidence="1">
    <location>
        <begin position="298"/>
        <end position="341"/>
    </location>
</feature>
<name>A0ABS7U6L1_9BACT</name>
<dbReference type="RefSeq" id="WP_224197828.1">
    <property type="nucleotide sequence ID" value="NZ_JAIRAU010000061.1"/>
</dbReference>
<evidence type="ECO:0000313" key="5">
    <source>
        <dbReference type="Proteomes" id="UP001139031"/>
    </source>
</evidence>
<keyword evidence="2" id="KW-0472">Membrane</keyword>
<keyword evidence="5" id="KW-1185">Reference proteome</keyword>
<comment type="caution">
    <text evidence="4">The sequence shown here is derived from an EMBL/GenBank/DDBJ whole genome shotgun (WGS) entry which is preliminary data.</text>
</comment>
<feature type="chain" id="PRO_5045914931" evidence="3">
    <location>
        <begin position="21"/>
        <end position="355"/>
    </location>
</feature>
<sequence>MRILACSLALGIAVAPPVHARPPTTTAPPAAPVTEGDKLNAAIQAWSQGNWARVRALLEPMLQDGRKLADPLHEEAALRYLSDATLQDPDIAAMSNEWATGYIKRLLASSPDWRPPADTHSKAFYDLYNSLREERDRASFNQCKGERAACIADLDELKVRYNALGIDHLRLRSAYEQQEVEVVEKIARNRAVALVPFGVGHFYNGRKALGAAFLAGELAIGGAALGLFIARVTRCDRLSGYQPGSLYCEIGEKQGLALRNAEQALGIIFLGSLALDIVLAQALFRPFSTMKRTRVRRSELSGAAEVETGGKKPAKAPGKASGPPSSSLRRSDILQVTPTTTLVPGGGGLGVKIRF</sequence>
<feature type="transmembrane region" description="Helical" evidence="2">
    <location>
        <begin position="264"/>
        <end position="284"/>
    </location>
</feature>
<dbReference type="Proteomes" id="UP001139031">
    <property type="component" value="Unassembled WGS sequence"/>
</dbReference>
<evidence type="ECO:0000256" key="3">
    <source>
        <dbReference type="SAM" id="SignalP"/>
    </source>
</evidence>
<dbReference type="EMBL" id="JAIRAU010000061">
    <property type="protein sequence ID" value="MBZ5716088.1"/>
    <property type="molecule type" value="Genomic_DNA"/>
</dbReference>
<keyword evidence="3" id="KW-0732">Signal</keyword>
<keyword evidence="2" id="KW-1133">Transmembrane helix</keyword>
<proteinExistence type="predicted"/>
<keyword evidence="2" id="KW-0812">Transmembrane</keyword>
<evidence type="ECO:0000256" key="2">
    <source>
        <dbReference type="SAM" id="Phobius"/>
    </source>
</evidence>